<keyword evidence="3" id="KW-1185">Reference proteome</keyword>
<organism evidence="2 3">
    <name type="scientific">Curtobacterium citri</name>
    <dbReference type="NCBI Taxonomy" id="3055139"/>
    <lineage>
        <taxon>Bacteria</taxon>
        <taxon>Bacillati</taxon>
        <taxon>Actinomycetota</taxon>
        <taxon>Actinomycetes</taxon>
        <taxon>Micrococcales</taxon>
        <taxon>Microbacteriaceae</taxon>
        <taxon>Curtobacterium</taxon>
    </lineage>
</organism>
<dbReference type="InterPro" id="IPR002938">
    <property type="entry name" value="FAD-bd"/>
</dbReference>
<dbReference type="SUPFAM" id="SSF51905">
    <property type="entry name" value="FAD/NAD(P)-binding domain"/>
    <property type="match status" value="1"/>
</dbReference>
<sequence length="414" mass="44471">MSAPHAVISGASIAGLSAAWWLRRTGWEVTVVERAPSFRTGGQNVDVRGVAHEVLERMGLVEAVRAANTTETGTVLVRQDGSVRAELPSDGPDGATAELEVLRGDLARILLDDLPDGVEVLYGDTVAAVTDREDAVTVVTTGRRRLDADLLVVAEGVRSSTRDLVFTGLGDVDPRDLGVTMAFGTIPRTADDDDRWRWYTAVGGRQVHLRPDPYGTTRAILAYAGEDDLVDRGRGDLVDALRRRYEGVGWETDRVLEGFAATDDLYVDRLTQIRMPSWRRGRVALVGDAAWCVTPMGGGGASLALTGGYVLAASVVGAVDGAAVDRDFVDGPLDRATVERALTSFDDWMRPLVDDVQGIPDGMIRFAYPRSRVGLAARRAADAVLLGTPLRKLAARMTQVADTERPLPPLVTAS</sequence>
<keyword evidence="2" id="KW-0503">Monooxygenase</keyword>
<dbReference type="PRINTS" id="PR00420">
    <property type="entry name" value="RNGMNOXGNASE"/>
</dbReference>
<reference evidence="2 3" key="1">
    <citation type="submission" date="2023-06" db="EMBL/GenBank/DDBJ databases">
        <authorList>
            <person name="Feng G."/>
            <person name="Li J."/>
            <person name="Zhu H."/>
        </authorList>
    </citation>
    <scope>NUCLEOTIDE SEQUENCE [LARGE SCALE GENOMIC DNA]</scope>
    <source>
        <strain evidence="2 3">RHCKG23</strain>
    </source>
</reference>
<dbReference type="Gene3D" id="3.30.9.10">
    <property type="entry name" value="D-Amino Acid Oxidase, subunit A, domain 2"/>
    <property type="match status" value="1"/>
</dbReference>
<accession>A0ABT7TAP5</accession>
<dbReference type="InterPro" id="IPR036188">
    <property type="entry name" value="FAD/NAD-bd_sf"/>
</dbReference>
<dbReference type="EMBL" id="JAUCML010000014">
    <property type="protein sequence ID" value="MDM7886658.1"/>
    <property type="molecule type" value="Genomic_DNA"/>
</dbReference>
<dbReference type="Proteomes" id="UP001237823">
    <property type="component" value="Unassembled WGS sequence"/>
</dbReference>
<evidence type="ECO:0000259" key="1">
    <source>
        <dbReference type="Pfam" id="PF01494"/>
    </source>
</evidence>
<dbReference type="GO" id="GO:0004497">
    <property type="term" value="F:monooxygenase activity"/>
    <property type="evidence" value="ECO:0007669"/>
    <property type="project" value="UniProtKB-KW"/>
</dbReference>
<evidence type="ECO:0000313" key="3">
    <source>
        <dbReference type="Proteomes" id="UP001237823"/>
    </source>
</evidence>
<dbReference type="Pfam" id="PF01494">
    <property type="entry name" value="FAD_binding_3"/>
    <property type="match status" value="1"/>
</dbReference>
<gene>
    <name evidence="2" type="ORF">QUG92_16215</name>
</gene>
<dbReference type="PANTHER" id="PTHR46865:SF2">
    <property type="entry name" value="MONOOXYGENASE"/>
    <property type="match status" value="1"/>
</dbReference>
<dbReference type="PANTHER" id="PTHR46865">
    <property type="entry name" value="OXIDOREDUCTASE-RELATED"/>
    <property type="match status" value="1"/>
</dbReference>
<keyword evidence="2" id="KW-0560">Oxidoreductase</keyword>
<evidence type="ECO:0000313" key="2">
    <source>
        <dbReference type="EMBL" id="MDM7886658.1"/>
    </source>
</evidence>
<dbReference type="InterPro" id="IPR051704">
    <property type="entry name" value="FAD_aromatic-hydroxylase"/>
</dbReference>
<dbReference type="RefSeq" id="WP_289459979.1">
    <property type="nucleotide sequence ID" value="NZ_JAUCML010000014.1"/>
</dbReference>
<proteinExistence type="predicted"/>
<feature type="domain" description="FAD-binding" evidence="1">
    <location>
        <begin position="7"/>
        <end position="325"/>
    </location>
</feature>
<dbReference type="Gene3D" id="3.50.50.60">
    <property type="entry name" value="FAD/NAD(P)-binding domain"/>
    <property type="match status" value="1"/>
</dbReference>
<name>A0ABT7TAP5_9MICO</name>
<comment type="caution">
    <text evidence="2">The sequence shown here is derived from an EMBL/GenBank/DDBJ whole genome shotgun (WGS) entry which is preliminary data.</text>
</comment>
<protein>
    <submittedName>
        <fullName evidence="2">FAD-dependent monooxygenase</fullName>
    </submittedName>
</protein>